<feature type="compositionally biased region" description="Gly residues" evidence="1">
    <location>
        <begin position="168"/>
        <end position="180"/>
    </location>
</feature>
<feature type="compositionally biased region" description="Pro residues" evidence="1">
    <location>
        <begin position="270"/>
        <end position="292"/>
    </location>
</feature>
<evidence type="ECO:0000313" key="2">
    <source>
        <dbReference type="EMBL" id="CAA9212412.1"/>
    </source>
</evidence>
<protein>
    <recommendedName>
        <fullName evidence="3">RNase NYN domain-containing protein</fullName>
    </recommendedName>
</protein>
<feature type="compositionally biased region" description="Basic and acidic residues" evidence="1">
    <location>
        <begin position="252"/>
        <end position="261"/>
    </location>
</feature>
<feature type="region of interest" description="Disordered" evidence="1">
    <location>
        <begin position="225"/>
        <end position="295"/>
    </location>
</feature>
<feature type="region of interest" description="Disordered" evidence="1">
    <location>
        <begin position="81"/>
        <end position="210"/>
    </location>
</feature>
<proteinExistence type="predicted"/>
<dbReference type="Gene3D" id="3.40.50.11980">
    <property type="match status" value="1"/>
</dbReference>
<evidence type="ECO:0000256" key="1">
    <source>
        <dbReference type="SAM" id="MobiDB-lite"/>
    </source>
</evidence>
<feature type="compositionally biased region" description="Low complexity" evidence="1">
    <location>
        <begin position="148"/>
        <end position="167"/>
    </location>
</feature>
<feature type="compositionally biased region" description="Basic and acidic residues" evidence="1">
    <location>
        <begin position="225"/>
        <end position="235"/>
    </location>
</feature>
<feature type="compositionally biased region" description="Basic and acidic residues" evidence="1">
    <location>
        <begin position="190"/>
        <end position="210"/>
    </location>
</feature>
<feature type="compositionally biased region" description="Pro residues" evidence="1">
    <location>
        <begin position="85"/>
        <end position="95"/>
    </location>
</feature>
<dbReference type="AlphaFoldDB" id="A0A6J4H3J0"/>
<accession>A0A6J4H3J0</accession>
<gene>
    <name evidence="2" type="ORF">AVDCRST_MAG63-41</name>
</gene>
<organism evidence="2">
    <name type="scientific">uncultured Armatimonadetes bacterium</name>
    <dbReference type="NCBI Taxonomy" id="157466"/>
    <lineage>
        <taxon>Bacteria</taxon>
        <taxon>Bacillati</taxon>
        <taxon>Armatimonadota</taxon>
        <taxon>environmental samples</taxon>
    </lineage>
</organism>
<evidence type="ECO:0008006" key="3">
    <source>
        <dbReference type="Google" id="ProtNLM"/>
    </source>
</evidence>
<reference evidence="2" key="1">
    <citation type="submission" date="2020-02" db="EMBL/GenBank/DDBJ databases">
        <authorList>
            <person name="Meier V. D."/>
        </authorList>
    </citation>
    <scope>NUCLEOTIDE SEQUENCE</scope>
    <source>
        <strain evidence="2">AVDCRST_MAG63</strain>
    </source>
</reference>
<name>A0A6J4H3J0_9BACT</name>
<sequence length="644" mass="67706">MSDDADSPAPSHVPADAAGWRTLLNSVPDRDLFRLVQKEKGRVARVFAGFRATAAGLRLPLVQNRLVEEALKQPAFANDLMEWEPSPPSPPAPKSPHPRHPRFARVPASPGAAEGKVGKGPTAAGEGETKEGDVHVAPTPSPMGATRASPSPADTAPGPTTDTPSPTGGTGAFGRGGRGVRAGTAPGAADAERLREKVNQQRARLREKDERVAALETALAEVHRERDVARADARAARTGQKAAEAQALRLRRQMERAERRAAAGTDGPSSPRPKASPPPPAAVSPPPPPAPGPAWDEALRRLLSRGKNDVVAEVCRQALAGGPEGGAGVVHALYAEALYGQGQEGQAAEHDRRAVAAYLDAGDVPAATGSFARALAHDGGGGEAAALLRRLLVLARRTGQEALVRTALGRLRVAAPAAHRAAGRLLAGLGEAPSDFFTVPAGPVVGPDESVTLPNGGEPVSPRQMVEAVESGEDILVRRVRDGIAALRADGGPLADALLKAVEALNPSAVVPLTRDTRPVVVDASNVARHDPDPLALSQQPHVTNLLAMRDVLLRRGYFPILMVADANLRFHVDDRDTYRSLVERGVVREALPGTTADTALIAEAKERRAPLVTNDRLWEWEDAEGIERIGFGIFGGRVTLTPF</sequence>
<dbReference type="EMBL" id="CADCTO010000006">
    <property type="protein sequence ID" value="CAA9212412.1"/>
    <property type="molecule type" value="Genomic_DNA"/>
</dbReference>